<feature type="binding site" evidence="7">
    <location>
        <position position="130"/>
    </location>
    <ligand>
        <name>[2Fe-2S] cluster</name>
        <dbReference type="ChEBI" id="CHEBI:190135"/>
    </ligand>
</feature>
<evidence type="ECO:0000256" key="5">
    <source>
        <dbReference type="ARBA" id="ARBA00023014"/>
    </source>
</evidence>
<dbReference type="SUPFAM" id="SSF52833">
    <property type="entry name" value="Thioredoxin-like"/>
    <property type="match status" value="1"/>
</dbReference>
<evidence type="ECO:0000256" key="3">
    <source>
        <dbReference type="ARBA" id="ARBA00022723"/>
    </source>
</evidence>
<dbReference type="PANTHER" id="PTHR43342">
    <property type="entry name" value="NADH-QUINONE OXIDOREDUCTASE, E SUBUNIT"/>
    <property type="match status" value="1"/>
</dbReference>
<evidence type="ECO:0000313" key="8">
    <source>
        <dbReference type="EMBL" id="ASG23754.1"/>
    </source>
</evidence>
<keyword evidence="9" id="KW-1185">Reference proteome</keyword>
<evidence type="ECO:0000256" key="2">
    <source>
        <dbReference type="ARBA" id="ARBA00022714"/>
    </source>
</evidence>
<dbReference type="GO" id="GO:0051537">
    <property type="term" value="F:2 iron, 2 sulfur cluster binding"/>
    <property type="evidence" value="ECO:0007669"/>
    <property type="project" value="UniProtKB-KW"/>
</dbReference>
<reference evidence="8 9" key="1">
    <citation type="submission" date="2017-06" db="EMBL/GenBank/DDBJ databases">
        <title>Complete genome sequence of Nitrospirillum amazonense strain CBAmC, an endophytic nitrogen-fixing and plant growth-promoting bacterium, isolated from sugarcane.</title>
        <authorList>
            <person name="Schwab S."/>
            <person name="dos Santos Teixeira K.R."/>
            <person name="Simoes Araujo J.L."/>
            <person name="Soares Vidal M."/>
            <person name="Borges de Freitas H.R."/>
            <person name="Rivello Crivelaro A.L."/>
            <person name="Bueno de Camargo Nunes A."/>
            <person name="dos Santos C.M."/>
            <person name="Palmeira da Silva Rosa D."/>
            <person name="da Silva Padilha D."/>
            <person name="da Silva E."/>
            <person name="Araujo Terra L."/>
            <person name="Soares Mendes V."/>
            <person name="Farinelli L."/>
            <person name="Magalhaes Cruz L."/>
            <person name="Baldani J.I."/>
        </authorList>
    </citation>
    <scope>NUCLEOTIDE SEQUENCE [LARGE SCALE GENOMIC DNA]</scope>
    <source>
        <strain evidence="8 9">CBAmC</strain>
    </source>
</reference>
<dbReference type="Proteomes" id="UP000197153">
    <property type="component" value="Chromosome 3"/>
</dbReference>
<dbReference type="CDD" id="cd03081">
    <property type="entry name" value="TRX_Fd_NuoE_FDH_gamma"/>
    <property type="match status" value="1"/>
</dbReference>
<dbReference type="PIRSF" id="PIRSF000216">
    <property type="entry name" value="NADH_DH_24kDa"/>
    <property type="match status" value="1"/>
</dbReference>
<dbReference type="InterPro" id="IPR002023">
    <property type="entry name" value="NuoE-like"/>
</dbReference>
<feature type="binding site" evidence="7">
    <location>
        <position position="90"/>
    </location>
    <ligand>
        <name>[2Fe-2S] cluster</name>
        <dbReference type="ChEBI" id="CHEBI:190135"/>
    </ligand>
</feature>
<organism evidence="8 9">
    <name type="scientific">Nitrospirillum viridazoti CBAmc</name>
    <dbReference type="NCBI Taxonomy" id="1441467"/>
    <lineage>
        <taxon>Bacteria</taxon>
        <taxon>Pseudomonadati</taxon>
        <taxon>Pseudomonadota</taxon>
        <taxon>Alphaproteobacteria</taxon>
        <taxon>Rhodospirillales</taxon>
        <taxon>Azospirillaceae</taxon>
        <taxon>Nitrospirillum</taxon>
        <taxon>Nitrospirillum viridazoti</taxon>
    </lineage>
</organism>
<comment type="cofactor">
    <cofactor evidence="6">
        <name>[2Fe-2S] cluster</name>
        <dbReference type="ChEBI" id="CHEBI:190135"/>
    </cofactor>
</comment>
<feature type="binding site" evidence="7">
    <location>
        <position position="85"/>
    </location>
    <ligand>
        <name>[2Fe-2S] cluster</name>
        <dbReference type="ChEBI" id="CHEBI:190135"/>
    </ligand>
</feature>
<evidence type="ECO:0000256" key="1">
    <source>
        <dbReference type="ARBA" id="ARBA00010643"/>
    </source>
</evidence>
<dbReference type="PROSITE" id="PS01099">
    <property type="entry name" value="COMPLEX1_24K"/>
    <property type="match status" value="1"/>
</dbReference>
<dbReference type="NCBIfam" id="NF004638">
    <property type="entry name" value="PRK05988.1"/>
    <property type="match status" value="1"/>
</dbReference>
<dbReference type="KEGG" id="nao:Y958_22515"/>
<feature type="binding site" evidence="7">
    <location>
        <position position="126"/>
    </location>
    <ligand>
        <name>[2Fe-2S] cluster</name>
        <dbReference type="ChEBI" id="CHEBI:190135"/>
    </ligand>
</feature>
<keyword evidence="4 7" id="KW-0408">Iron</keyword>
<dbReference type="Pfam" id="PF01257">
    <property type="entry name" value="2Fe-2S_thioredx"/>
    <property type="match status" value="1"/>
</dbReference>
<proteinExistence type="inferred from homology"/>
<dbReference type="InterPro" id="IPR036249">
    <property type="entry name" value="Thioredoxin-like_sf"/>
</dbReference>
<dbReference type="Gene3D" id="3.40.30.10">
    <property type="entry name" value="Glutaredoxin"/>
    <property type="match status" value="1"/>
</dbReference>
<comment type="similarity">
    <text evidence="1">Belongs to the complex I 24 kDa subunit family.</text>
</comment>
<evidence type="ECO:0000256" key="4">
    <source>
        <dbReference type="ARBA" id="ARBA00023004"/>
    </source>
</evidence>
<dbReference type="GO" id="GO:0016491">
    <property type="term" value="F:oxidoreductase activity"/>
    <property type="evidence" value="ECO:0007669"/>
    <property type="project" value="InterPro"/>
</dbReference>
<evidence type="ECO:0000256" key="6">
    <source>
        <dbReference type="ARBA" id="ARBA00034078"/>
    </source>
</evidence>
<sequence>MTSATTSTPWDREKAAEVIAAHQNLEGPALPILHALQETFGHVPEDAVPLLADALNLSRADVHGIVSFYHDFREAPAGRHVVKLCRAEACQSMGGHALAEGLLRRLGLDWGGTTGDGQVTIEPVYCLGLCACAPAALIDGRPLGRLNRERLDAAVNEARNDWSTP</sequence>
<name>A0A248JZZ7_9PROT</name>
<dbReference type="InterPro" id="IPR041921">
    <property type="entry name" value="NuoE_N"/>
</dbReference>
<dbReference type="InterPro" id="IPR028431">
    <property type="entry name" value="NADP_DH_HndA-like"/>
</dbReference>
<dbReference type="Gene3D" id="1.10.10.1590">
    <property type="entry name" value="NADH-quinone oxidoreductase subunit E"/>
    <property type="match status" value="1"/>
</dbReference>
<dbReference type="GO" id="GO:0046872">
    <property type="term" value="F:metal ion binding"/>
    <property type="evidence" value="ECO:0007669"/>
    <property type="project" value="UniProtKB-KW"/>
</dbReference>
<accession>A0A248JZZ7</accession>
<evidence type="ECO:0000256" key="7">
    <source>
        <dbReference type="PIRSR" id="PIRSR000216-1"/>
    </source>
</evidence>
<evidence type="ECO:0000313" key="9">
    <source>
        <dbReference type="Proteomes" id="UP000197153"/>
    </source>
</evidence>
<dbReference type="RefSeq" id="WP_088874229.1">
    <property type="nucleotide sequence ID" value="NZ_CP022112.1"/>
</dbReference>
<dbReference type="PANTHER" id="PTHR43342:SF1">
    <property type="entry name" value="BIFURCATING [FEFE] HYDROGENASE GAMMA SUBUNIT"/>
    <property type="match status" value="1"/>
</dbReference>
<dbReference type="AlphaFoldDB" id="A0A248JZZ7"/>
<comment type="cofactor">
    <cofactor evidence="7">
        <name>[2Fe-2S] cluster</name>
        <dbReference type="ChEBI" id="CHEBI:190135"/>
    </cofactor>
    <text evidence="7">Binds 1 [2Fe-2S] cluster.</text>
</comment>
<protein>
    <submittedName>
        <fullName evidence="8">Formate dehydrogenase subunit gamma</fullName>
    </submittedName>
</protein>
<gene>
    <name evidence="8" type="ORF">Y958_22515</name>
</gene>
<keyword evidence="2 7" id="KW-0001">2Fe-2S</keyword>
<keyword evidence="5 7" id="KW-0411">Iron-sulfur</keyword>
<dbReference type="EMBL" id="CP022112">
    <property type="protein sequence ID" value="ASG23754.1"/>
    <property type="molecule type" value="Genomic_DNA"/>
</dbReference>
<keyword evidence="3 7" id="KW-0479">Metal-binding</keyword>